<proteinExistence type="predicted"/>
<dbReference type="PANTHER" id="PTHR38785:SF1">
    <property type="entry name" value="HOMOLOG OF VIRK"/>
    <property type="match status" value="1"/>
</dbReference>
<evidence type="ECO:0000313" key="3">
    <source>
        <dbReference type="Proteomes" id="UP001325479"/>
    </source>
</evidence>
<evidence type="ECO:0000256" key="1">
    <source>
        <dbReference type="SAM" id="MobiDB-lite"/>
    </source>
</evidence>
<gene>
    <name evidence="2" type="ORF">U0042_14820</name>
</gene>
<dbReference type="RefSeq" id="WP_157977795.1">
    <property type="nucleotide sequence ID" value="NZ_CP139965.1"/>
</dbReference>
<dbReference type="Pfam" id="PF04393">
    <property type="entry name" value="DUF535"/>
    <property type="match status" value="1"/>
</dbReference>
<dbReference type="EMBL" id="CP139965">
    <property type="protein sequence ID" value="WQD80841.1"/>
    <property type="molecule type" value="Genomic_DNA"/>
</dbReference>
<accession>A0ABZ0WUB7</accession>
<dbReference type="PANTHER" id="PTHR38785">
    <property type="entry name" value="HOMOLOG OF VIRK"/>
    <property type="match status" value="1"/>
</dbReference>
<evidence type="ECO:0000313" key="2">
    <source>
        <dbReference type="EMBL" id="WQD80841.1"/>
    </source>
</evidence>
<name>A0ABZ0WUB7_9BURK</name>
<protein>
    <submittedName>
        <fullName evidence="2">DUF535 family protein</fullName>
    </submittedName>
</protein>
<feature type="compositionally biased region" description="Basic and acidic residues" evidence="1">
    <location>
        <begin position="309"/>
        <end position="320"/>
    </location>
</feature>
<feature type="region of interest" description="Disordered" evidence="1">
    <location>
        <begin position="309"/>
        <end position="333"/>
    </location>
</feature>
<dbReference type="InterPro" id="IPR007488">
    <property type="entry name" value="DUF535"/>
</dbReference>
<organism evidence="2 3">
    <name type="scientific">Paraburkholderia kururiensis</name>
    <dbReference type="NCBI Taxonomy" id="984307"/>
    <lineage>
        <taxon>Bacteria</taxon>
        <taxon>Pseudomonadati</taxon>
        <taxon>Pseudomonadota</taxon>
        <taxon>Betaproteobacteria</taxon>
        <taxon>Burkholderiales</taxon>
        <taxon>Burkholderiaceae</taxon>
        <taxon>Paraburkholderia</taxon>
    </lineage>
</organism>
<dbReference type="Proteomes" id="UP001325479">
    <property type="component" value="Chromosome"/>
</dbReference>
<sequence length="333" mass="37331">MTSHPNTHPVTRDTIMPVAHASRLLREFVPGHDLKSRFRRVRIWMYALLHPRAAYCWFNALAQHRLLADMARHDRRFAERPFHGLAQAHLGAFARVAMIRDHYVFAERLLGESLTRRVYLAAQPVVLAACPQFAIVLKAVTRCRREGLLTIACTDTETGVDLAWATLTLEMRQGTRTPALFIGGLQGPGGEHRERVRIVTRASHGLRPKAAVMEAIGALCELLNIGRLTAVARSAHVSSAGTDAFRSDYDAFWQELGGTRAGERFVLPLAPPHRTIEQVPSNKRAAFRRRQTLIAQMKEALRHNVMRAKYENAPRTDAPSRQEAPPALAYAVH</sequence>
<reference evidence="2 3" key="1">
    <citation type="submission" date="2023-12" db="EMBL/GenBank/DDBJ databases">
        <title>Genome sequencing and assembly of bacterial species from a model synthetic community.</title>
        <authorList>
            <person name="Hogle S.L."/>
        </authorList>
    </citation>
    <scope>NUCLEOTIDE SEQUENCE [LARGE SCALE GENOMIC DNA]</scope>
    <source>
        <strain evidence="2 3">HAMBI 2494</strain>
    </source>
</reference>
<keyword evidence="3" id="KW-1185">Reference proteome</keyword>